<feature type="compositionally biased region" description="Acidic residues" evidence="1">
    <location>
        <begin position="220"/>
        <end position="231"/>
    </location>
</feature>
<feature type="region of interest" description="Disordered" evidence="1">
    <location>
        <begin position="586"/>
        <end position="616"/>
    </location>
</feature>
<proteinExistence type="predicted"/>
<keyword evidence="3" id="KW-1185">Reference proteome</keyword>
<name>A0A9W6XSD7_9STRA</name>
<feature type="compositionally biased region" description="Basic and acidic residues" evidence="1">
    <location>
        <begin position="328"/>
        <end position="345"/>
    </location>
</feature>
<organism evidence="2 3">
    <name type="scientific">Phytophthora fragariaefolia</name>
    <dbReference type="NCBI Taxonomy" id="1490495"/>
    <lineage>
        <taxon>Eukaryota</taxon>
        <taxon>Sar</taxon>
        <taxon>Stramenopiles</taxon>
        <taxon>Oomycota</taxon>
        <taxon>Peronosporomycetes</taxon>
        <taxon>Peronosporales</taxon>
        <taxon>Peronosporaceae</taxon>
        <taxon>Phytophthora</taxon>
    </lineage>
</organism>
<reference evidence="2" key="1">
    <citation type="submission" date="2023-04" db="EMBL/GenBank/DDBJ databases">
        <title>Phytophthora fragariaefolia NBRC 109709.</title>
        <authorList>
            <person name="Ichikawa N."/>
            <person name="Sato H."/>
            <person name="Tonouchi N."/>
        </authorList>
    </citation>
    <scope>NUCLEOTIDE SEQUENCE</scope>
    <source>
        <strain evidence="2">NBRC 109709</strain>
    </source>
</reference>
<sequence length="616" mass="67175">MVAWRALPGGAGAEVTFDEEDAAAWKRFQDEAYGVAAVGGIGSGRDQLLQSSAKRPRFLSLVEAYYAAAIDAVLPVHEPLRDLWGRFEGLVAAIECLSAEMLRVRVLMRLFGCCQVQCDVRTAFCGLSALSSTGLDAEARAELWSAFCIISRRRCGIPLGIRRAGVQEKAREGADEVLFVRVHTFTHEDNGQRAQVTIPESKDQHAEDRPNVALQPPPLDDADDDRDEDETHQDRDPHVAGRKAEAVVHNESSDAVADGEEREQDQRPPAALLQRREVRRGQELVGGEDELGQVSVEAADERAEPHAELEALLYALRVLRHERDGGAVDEGRGDGGHGGAAEHGHGVGALGREQEVGRGHEGQHEQLAEEAADDAARVPGLAAAAHDDDGEEGEVGVHEGGGERELDVEVREEHVPVVHGLRERREGEEDLGHFNGRNGAGGDKVVQVRESRRRPAARGPRTHWMLWRGRQLQRLLEVLDDDEDFQALVRDMDDLRQLDALVKAKAKDGAHTLELHDMTLQWQVADEPGLPSVLQRARVANGDVQATAAAGGGGPPSSEGARYRPLPVRKLVVAVWLYPLHVEIPPTGDRIPAGDTDKQDFFIGADDDDSVEEADE</sequence>
<comment type="caution">
    <text evidence="2">The sequence shown here is derived from an EMBL/GenBank/DDBJ whole genome shotgun (WGS) entry which is preliminary data.</text>
</comment>
<gene>
    <name evidence="2" type="ORF">Pfra01_001535000</name>
</gene>
<dbReference type="OrthoDB" id="162036at2759"/>
<dbReference type="EMBL" id="BSXT01001659">
    <property type="protein sequence ID" value="GMF44290.1"/>
    <property type="molecule type" value="Genomic_DNA"/>
</dbReference>
<dbReference type="Proteomes" id="UP001165121">
    <property type="component" value="Unassembled WGS sequence"/>
</dbReference>
<accession>A0A9W6XSD7</accession>
<evidence type="ECO:0000313" key="3">
    <source>
        <dbReference type="Proteomes" id="UP001165121"/>
    </source>
</evidence>
<protein>
    <submittedName>
        <fullName evidence="2">Unnamed protein product</fullName>
    </submittedName>
</protein>
<dbReference type="AlphaFoldDB" id="A0A9W6XSD7"/>
<feature type="compositionally biased region" description="Acidic residues" evidence="1">
    <location>
        <begin position="605"/>
        <end position="616"/>
    </location>
</feature>
<feature type="compositionally biased region" description="Basic and acidic residues" evidence="1">
    <location>
        <begin position="200"/>
        <end position="210"/>
    </location>
</feature>
<feature type="region of interest" description="Disordered" evidence="1">
    <location>
        <begin position="328"/>
        <end position="347"/>
    </location>
</feature>
<feature type="compositionally biased region" description="Basic and acidic residues" evidence="1">
    <location>
        <begin position="232"/>
        <end position="252"/>
    </location>
</feature>
<feature type="region of interest" description="Disordered" evidence="1">
    <location>
        <begin position="190"/>
        <end position="286"/>
    </location>
</feature>
<evidence type="ECO:0000313" key="2">
    <source>
        <dbReference type="EMBL" id="GMF44290.1"/>
    </source>
</evidence>
<evidence type="ECO:0000256" key="1">
    <source>
        <dbReference type="SAM" id="MobiDB-lite"/>
    </source>
</evidence>